<dbReference type="Proteomes" id="UP000785679">
    <property type="component" value="Unassembled WGS sequence"/>
</dbReference>
<keyword evidence="2" id="KW-1185">Reference proteome</keyword>
<sequence length="271" mass="31674">MTFSVQRLHISKHIAPRVIKAWVEKQKCFRNQEFKISNYCDQGQIGILDLLAKSRKLKTLEITNECIVYLDNVHRKCLKSLKSLTIINSVINQREQSQSNIYEMAESIINLSISYVSEENLETLIVQKIPQLSQLESLSASPGLELKVKIPLQSIIQWIKIMIITNKHMREARLEVNEIQIYYKRTQNDINFYKMSIFDCLKQVGNQNGMEIETSQNDQVWIEISITFKNIKWIVMTYLPIKFKSALYTIKQNQLVDKDSLFQIILKLRSG</sequence>
<gene>
    <name evidence="1" type="ORF">FGO68_gene4087</name>
</gene>
<evidence type="ECO:0000313" key="2">
    <source>
        <dbReference type="Proteomes" id="UP000785679"/>
    </source>
</evidence>
<protein>
    <submittedName>
        <fullName evidence="1">Uncharacterized protein</fullName>
    </submittedName>
</protein>
<proteinExistence type="predicted"/>
<accession>A0A8J8T7K6</accession>
<dbReference type="AlphaFoldDB" id="A0A8J8T7K6"/>
<organism evidence="1 2">
    <name type="scientific">Halteria grandinella</name>
    <dbReference type="NCBI Taxonomy" id="5974"/>
    <lineage>
        <taxon>Eukaryota</taxon>
        <taxon>Sar</taxon>
        <taxon>Alveolata</taxon>
        <taxon>Ciliophora</taxon>
        <taxon>Intramacronucleata</taxon>
        <taxon>Spirotrichea</taxon>
        <taxon>Stichotrichia</taxon>
        <taxon>Sporadotrichida</taxon>
        <taxon>Halteriidae</taxon>
        <taxon>Halteria</taxon>
    </lineage>
</organism>
<evidence type="ECO:0000313" key="1">
    <source>
        <dbReference type="EMBL" id="TNV84396.1"/>
    </source>
</evidence>
<comment type="caution">
    <text evidence="1">The sequence shown here is derived from an EMBL/GenBank/DDBJ whole genome shotgun (WGS) entry which is preliminary data.</text>
</comment>
<dbReference type="EMBL" id="RRYP01002815">
    <property type="protein sequence ID" value="TNV84396.1"/>
    <property type="molecule type" value="Genomic_DNA"/>
</dbReference>
<name>A0A8J8T7K6_HALGN</name>
<reference evidence="1" key="1">
    <citation type="submission" date="2019-06" db="EMBL/GenBank/DDBJ databases">
        <authorList>
            <person name="Zheng W."/>
        </authorList>
    </citation>
    <scope>NUCLEOTIDE SEQUENCE</scope>
    <source>
        <strain evidence="1">QDHG01</strain>
    </source>
</reference>